<keyword evidence="2" id="KW-1185">Reference proteome</keyword>
<dbReference type="InParanoid" id="A0A251SPQ8"/>
<dbReference type="AlphaFoldDB" id="A0A251SPQ8"/>
<dbReference type="Proteomes" id="UP000215914">
    <property type="component" value="Chromosome 13"/>
</dbReference>
<gene>
    <name evidence="1" type="ORF">HannXRQ_Chr13g0392721</name>
</gene>
<protein>
    <submittedName>
        <fullName evidence="1">Uncharacterized protein</fullName>
    </submittedName>
</protein>
<evidence type="ECO:0000313" key="1">
    <source>
        <dbReference type="EMBL" id="OTG00589.1"/>
    </source>
</evidence>
<reference evidence="2" key="1">
    <citation type="journal article" date="2017" name="Nature">
        <title>The sunflower genome provides insights into oil metabolism, flowering and Asterid evolution.</title>
        <authorList>
            <person name="Badouin H."/>
            <person name="Gouzy J."/>
            <person name="Grassa C.J."/>
            <person name="Murat F."/>
            <person name="Staton S.E."/>
            <person name="Cottret L."/>
            <person name="Lelandais-Briere C."/>
            <person name="Owens G.L."/>
            <person name="Carrere S."/>
            <person name="Mayjonade B."/>
            <person name="Legrand L."/>
            <person name="Gill N."/>
            <person name="Kane N.C."/>
            <person name="Bowers J.E."/>
            <person name="Hubner S."/>
            <person name="Bellec A."/>
            <person name="Berard A."/>
            <person name="Berges H."/>
            <person name="Blanchet N."/>
            <person name="Boniface M.C."/>
            <person name="Brunel D."/>
            <person name="Catrice O."/>
            <person name="Chaidir N."/>
            <person name="Claudel C."/>
            <person name="Donnadieu C."/>
            <person name="Faraut T."/>
            <person name="Fievet G."/>
            <person name="Helmstetter N."/>
            <person name="King M."/>
            <person name="Knapp S.J."/>
            <person name="Lai Z."/>
            <person name="Le Paslier M.C."/>
            <person name="Lippi Y."/>
            <person name="Lorenzon L."/>
            <person name="Mandel J.R."/>
            <person name="Marage G."/>
            <person name="Marchand G."/>
            <person name="Marquand E."/>
            <person name="Bret-Mestries E."/>
            <person name="Morien E."/>
            <person name="Nambeesan S."/>
            <person name="Nguyen T."/>
            <person name="Pegot-Espagnet P."/>
            <person name="Pouilly N."/>
            <person name="Raftis F."/>
            <person name="Sallet E."/>
            <person name="Schiex T."/>
            <person name="Thomas J."/>
            <person name="Vandecasteele C."/>
            <person name="Vares D."/>
            <person name="Vear F."/>
            <person name="Vautrin S."/>
            <person name="Crespi M."/>
            <person name="Mangin B."/>
            <person name="Burke J.M."/>
            <person name="Salse J."/>
            <person name="Munos S."/>
            <person name="Vincourt P."/>
            <person name="Rieseberg L.H."/>
            <person name="Langlade N.B."/>
        </authorList>
    </citation>
    <scope>NUCLEOTIDE SEQUENCE [LARGE SCALE GENOMIC DNA]</scope>
    <source>
        <strain evidence="2">cv. SF193</strain>
    </source>
</reference>
<name>A0A251SPQ8_HELAN</name>
<evidence type="ECO:0000313" key="2">
    <source>
        <dbReference type="Proteomes" id="UP000215914"/>
    </source>
</evidence>
<organism evidence="1 2">
    <name type="scientific">Helianthus annuus</name>
    <name type="common">Common sunflower</name>
    <dbReference type="NCBI Taxonomy" id="4232"/>
    <lineage>
        <taxon>Eukaryota</taxon>
        <taxon>Viridiplantae</taxon>
        <taxon>Streptophyta</taxon>
        <taxon>Embryophyta</taxon>
        <taxon>Tracheophyta</taxon>
        <taxon>Spermatophyta</taxon>
        <taxon>Magnoliopsida</taxon>
        <taxon>eudicotyledons</taxon>
        <taxon>Gunneridae</taxon>
        <taxon>Pentapetalae</taxon>
        <taxon>asterids</taxon>
        <taxon>campanulids</taxon>
        <taxon>Asterales</taxon>
        <taxon>Asteraceae</taxon>
        <taxon>Asteroideae</taxon>
        <taxon>Heliantheae alliance</taxon>
        <taxon>Heliantheae</taxon>
        <taxon>Helianthus</taxon>
    </lineage>
</organism>
<accession>A0A251SPQ8</accession>
<proteinExistence type="predicted"/>
<dbReference type="EMBL" id="CM007902">
    <property type="protein sequence ID" value="OTG00589.1"/>
    <property type="molecule type" value="Genomic_DNA"/>
</dbReference>
<sequence length="83" mass="9803">MHTKHKEKINSGPLFVLMVWAFDPTLEFSAGKVRELWSEELENSSSQFRVIHACHVKLCFIYLSEKLGDFYIHAFCRVRGQWE</sequence>